<dbReference type="Proteomes" id="UP000235392">
    <property type="component" value="Unassembled WGS sequence"/>
</dbReference>
<dbReference type="EMBL" id="PGCI01000690">
    <property type="protein sequence ID" value="PLW21029.1"/>
    <property type="molecule type" value="Genomic_DNA"/>
</dbReference>
<protein>
    <submittedName>
        <fullName evidence="3">Uncharacterized protein</fullName>
    </submittedName>
</protein>
<accession>A0A2N5T693</accession>
<sequence>MTCCSRLQDGPHRRRAAGDAMTHESRRDTPKMVEEEKIPPKTILARAAIGNEDGQKQCLEFSSLDDRRRPPKEFSFRDDRCRSPRDFVAVVRRRKLSGRASDITSPNYKFRNQAPRLRRRTWHLFRTTMTLTAGLGQLRPHYKQRRTFRANSGRGPYPFPLYLY</sequence>
<evidence type="ECO:0000313" key="2">
    <source>
        <dbReference type="EMBL" id="PLW17406.1"/>
    </source>
</evidence>
<evidence type="ECO:0000313" key="3">
    <source>
        <dbReference type="EMBL" id="PLW21029.1"/>
    </source>
</evidence>
<organism evidence="3 6">
    <name type="scientific">Puccinia coronata f. sp. avenae</name>
    <dbReference type="NCBI Taxonomy" id="200324"/>
    <lineage>
        <taxon>Eukaryota</taxon>
        <taxon>Fungi</taxon>
        <taxon>Dikarya</taxon>
        <taxon>Basidiomycota</taxon>
        <taxon>Pucciniomycotina</taxon>
        <taxon>Pucciniomycetes</taxon>
        <taxon>Pucciniales</taxon>
        <taxon>Pucciniaceae</taxon>
        <taxon>Puccinia</taxon>
    </lineage>
</organism>
<dbReference type="Proteomes" id="UP000235388">
    <property type="component" value="Unassembled WGS sequence"/>
</dbReference>
<reference evidence="5 6" key="1">
    <citation type="submission" date="2017-11" db="EMBL/GenBank/DDBJ databases">
        <title>De novo assembly and phasing of dikaryotic genomes from two isolates of Puccinia coronata f. sp. avenae, the causal agent of oat crown rust.</title>
        <authorList>
            <person name="Miller M.E."/>
            <person name="Zhang Y."/>
            <person name="Omidvar V."/>
            <person name="Sperschneider J."/>
            <person name="Schwessinger B."/>
            <person name="Raley C."/>
            <person name="Palmer J.M."/>
            <person name="Garnica D."/>
            <person name="Upadhyaya N."/>
            <person name="Rathjen J."/>
            <person name="Taylor J.M."/>
            <person name="Park R.F."/>
            <person name="Dodds P.N."/>
            <person name="Hirsch C.D."/>
            <person name="Kianian S.F."/>
            <person name="Figueroa M."/>
        </authorList>
    </citation>
    <scope>NUCLEOTIDE SEQUENCE [LARGE SCALE GENOMIC DNA]</scope>
    <source>
        <strain evidence="2">12NC29</strain>
        <strain evidence="3">12SD80</strain>
    </source>
</reference>
<comment type="caution">
    <text evidence="3">The sequence shown here is derived from an EMBL/GenBank/DDBJ whole genome shotgun (WGS) entry which is preliminary data.</text>
</comment>
<evidence type="ECO:0000313" key="6">
    <source>
        <dbReference type="Proteomes" id="UP000235392"/>
    </source>
</evidence>
<dbReference type="AlphaFoldDB" id="A0A2N5T693"/>
<feature type="region of interest" description="Disordered" evidence="1">
    <location>
        <begin position="1"/>
        <end position="33"/>
    </location>
</feature>
<proteinExistence type="predicted"/>
<evidence type="ECO:0000256" key="1">
    <source>
        <dbReference type="SAM" id="MobiDB-lite"/>
    </source>
</evidence>
<dbReference type="EMBL" id="PGCI01000026">
    <property type="protein sequence ID" value="PLW48064.1"/>
    <property type="molecule type" value="Genomic_DNA"/>
</dbReference>
<gene>
    <name evidence="2" type="ORF">PCANC_14667</name>
    <name evidence="4" type="ORF">PCASD_03602</name>
    <name evidence="3" type="ORF">PCASD_15082</name>
</gene>
<evidence type="ECO:0000313" key="4">
    <source>
        <dbReference type="EMBL" id="PLW48064.1"/>
    </source>
</evidence>
<keyword evidence="5" id="KW-1185">Reference proteome</keyword>
<feature type="compositionally biased region" description="Basic and acidic residues" evidence="1">
    <location>
        <begin position="21"/>
        <end position="33"/>
    </location>
</feature>
<name>A0A2N5T693_9BASI</name>
<dbReference type="EMBL" id="PGCJ01000850">
    <property type="protein sequence ID" value="PLW17406.1"/>
    <property type="molecule type" value="Genomic_DNA"/>
</dbReference>
<evidence type="ECO:0000313" key="5">
    <source>
        <dbReference type="Proteomes" id="UP000235388"/>
    </source>
</evidence>